<feature type="compositionally biased region" description="Gly residues" evidence="1">
    <location>
        <begin position="139"/>
        <end position="150"/>
    </location>
</feature>
<feature type="region of interest" description="Disordered" evidence="1">
    <location>
        <begin position="1"/>
        <end position="46"/>
    </location>
</feature>
<evidence type="ECO:0000256" key="1">
    <source>
        <dbReference type="SAM" id="MobiDB-lite"/>
    </source>
</evidence>
<accession>A0A0D3EWE1</accession>
<reference evidence="2" key="2">
    <citation type="submission" date="2015-03" db="UniProtKB">
        <authorList>
            <consortium name="EnsemblPlants"/>
        </authorList>
    </citation>
    <scope>IDENTIFICATION</scope>
</reference>
<evidence type="ECO:0000313" key="3">
    <source>
        <dbReference type="Proteomes" id="UP000026960"/>
    </source>
</evidence>
<feature type="compositionally biased region" description="Polar residues" evidence="1">
    <location>
        <begin position="23"/>
        <end position="34"/>
    </location>
</feature>
<dbReference type="STRING" id="65489.A0A0D3EWE1"/>
<dbReference type="PaxDb" id="65489-OBART01G37650.1"/>
<organism evidence="2">
    <name type="scientific">Oryza barthii</name>
    <dbReference type="NCBI Taxonomy" id="65489"/>
    <lineage>
        <taxon>Eukaryota</taxon>
        <taxon>Viridiplantae</taxon>
        <taxon>Streptophyta</taxon>
        <taxon>Embryophyta</taxon>
        <taxon>Tracheophyta</taxon>
        <taxon>Spermatophyta</taxon>
        <taxon>Magnoliopsida</taxon>
        <taxon>Liliopsida</taxon>
        <taxon>Poales</taxon>
        <taxon>Poaceae</taxon>
        <taxon>BOP clade</taxon>
        <taxon>Oryzoideae</taxon>
        <taxon>Oryzeae</taxon>
        <taxon>Oryzinae</taxon>
        <taxon>Oryza</taxon>
    </lineage>
</organism>
<evidence type="ECO:0008006" key="4">
    <source>
        <dbReference type="Google" id="ProtNLM"/>
    </source>
</evidence>
<name>A0A0D3EWE1_9ORYZ</name>
<dbReference type="HOGENOM" id="CLU_116930_0_0_1"/>
<feature type="compositionally biased region" description="Basic residues" evidence="1">
    <location>
        <begin position="151"/>
        <end position="162"/>
    </location>
</feature>
<dbReference type="PANTHER" id="PTHR34355:SF14">
    <property type="entry name" value="OS01G0854400 PROTEIN"/>
    <property type="match status" value="1"/>
</dbReference>
<proteinExistence type="predicted"/>
<dbReference type="PANTHER" id="PTHR34355">
    <property type="entry name" value="JOSEPHIN-LIKE PROTEIN"/>
    <property type="match status" value="1"/>
</dbReference>
<sequence length="203" mass="21420">MRRKGSECTRITPETTGGGKPTISLQASSWSSRMEPSDPDRRSRLARGACGSRLLRSARWTATRFYRRARASVARAFRPASTKKGPASCAASRSPDCTPARNSSRRHSLAPVVADDSHKSEAVEECIRFMNSSSRKYRAGGGSGGVQGGVGKRRRRRRRRPGRAGEAAATVASRAGGKAAAMTASSRSNGGGGGGALQGERGK</sequence>
<dbReference type="Proteomes" id="UP000026960">
    <property type="component" value="Chromosome 1"/>
</dbReference>
<feature type="region of interest" description="Disordered" evidence="1">
    <location>
        <begin position="77"/>
        <end position="117"/>
    </location>
</feature>
<protein>
    <recommendedName>
        <fullName evidence="4">Josephin-like protein</fullName>
    </recommendedName>
</protein>
<dbReference type="eggNOG" id="ENOG502S3WX">
    <property type="taxonomic scope" value="Eukaryota"/>
</dbReference>
<keyword evidence="3" id="KW-1185">Reference proteome</keyword>
<dbReference type="EnsemblPlants" id="OBART01G37650.1">
    <property type="protein sequence ID" value="OBART01G37650.1"/>
    <property type="gene ID" value="OBART01G37650"/>
</dbReference>
<evidence type="ECO:0000313" key="2">
    <source>
        <dbReference type="EnsemblPlants" id="OBART01G37650.1"/>
    </source>
</evidence>
<reference evidence="2" key="1">
    <citation type="journal article" date="2009" name="Rice">
        <title>De Novo Next Generation Sequencing of Plant Genomes.</title>
        <authorList>
            <person name="Rounsley S."/>
            <person name="Marri P.R."/>
            <person name="Yu Y."/>
            <person name="He R."/>
            <person name="Sisneros N."/>
            <person name="Goicoechea J.L."/>
            <person name="Lee S.J."/>
            <person name="Angelova A."/>
            <person name="Kudrna D."/>
            <person name="Luo M."/>
            <person name="Affourtit J."/>
            <person name="Desany B."/>
            <person name="Knight J."/>
            <person name="Niazi F."/>
            <person name="Egholm M."/>
            <person name="Wing R.A."/>
        </authorList>
    </citation>
    <scope>NUCLEOTIDE SEQUENCE [LARGE SCALE GENOMIC DNA]</scope>
    <source>
        <strain evidence="2">cv. IRGC 105608</strain>
    </source>
</reference>
<dbReference type="AlphaFoldDB" id="A0A0D3EWE1"/>
<feature type="region of interest" description="Disordered" evidence="1">
    <location>
        <begin position="134"/>
        <end position="203"/>
    </location>
</feature>
<dbReference type="Gramene" id="OBART01G37650.1">
    <property type="protein sequence ID" value="OBART01G37650.1"/>
    <property type="gene ID" value="OBART01G37650"/>
</dbReference>